<dbReference type="PIRSF" id="PIRSF006431">
    <property type="entry name" value="Pept_S33"/>
    <property type="match status" value="1"/>
</dbReference>
<dbReference type="Pfam" id="PF00561">
    <property type="entry name" value="Abhydrolase_1"/>
    <property type="match status" value="1"/>
</dbReference>
<protein>
    <recommendedName>
        <fullName evidence="5 11">Proline iminopeptidase</fullName>
        <shortName evidence="11">PIP</shortName>
        <ecNumber evidence="4 11">3.4.11.5</ecNumber>
    </recommendedName>
    <alternativeName>
        <fullName evidence="10 11">Prolyl aminopeptidase</fullName>
    </alternativeName>
</protein>
<evidence type="ECO:0000256" key="4">
    <source>
        <dbReference type="ARBA" id="ARBA00012568"/>
    </source>
</evidence>
<evidence type="ECO:0000313" key="16">
    <source>
        <dbReference type="Proteomes" id="UP000184226"/>
    </source>
</evidence>
<evidence type="ECO:0000256" key="13">
    <source>
        <dbReference type="SAM" id="MobiDB-lite"/>
    </source>
</evidence>
<keyword evidence="7 11" id="KW-0963">Cytoplasm</keyword>
<keyword evidence="8 11" id="KW-0645">Protease</keyword>
<comment type="catalytic activity">
    <reaction evidence="1 11">
        <text>Release of N-terminal proline from a peptide.</text>
        <dbReference type="EC" id="3.4.11.5"/>
    </reaction>
</comment>
<dbReference type="PRINTS" id="PR00793">
    <property type="entry name" value="PROAMNOPTASE"/>
</dbReference>
<evidence type="ECO:0000256" key="7">
    <source>
        <dbReference type="ARBA" id="ARBA00022490"/>
    </source>
</evidence>
<dbReference type="GO" id="GO:0005737">
    <property type="term" value="C:cytoplasm"/>
    <property type="evidence" value="ECO:0007669"/>
    <property type="project" value="UniProtKB-SubCell"/>
</dbReference>
<evidence type="ECO:0000256" key="12">
    <source>
        <dbReference type="PIRSR" id="PIRSR006431-1"/>
    </source>
</evidence>
<dbReference type="EC" id="3.4.11.5" evidence="4 11"/>
<feature type="region of interest" description="Disordered" evidence="13">
    <location>
        <begin position="204"/>
        <end position="234"/>
    </location>
</feature>
<dbReference type="RefSeq" id="WP_073105900.1">
    <property type="nucleotide sequence ID" value="NZ_FQXE01000011.1"/>
</dbReference>
<dbReference type="InterPro" id="IPR005944">
    <property type="entry name" value="Pro_iminopeptidase"/>
</dbReference>
<dbReference type="InterPro" id="IPR000073">
    <property type="entry name" value="AB_hydrolase_1"/>
</dbReference>
<keyword evidence="16" id="KW-1185">Reference proteome</keyword>
<dbReference type="Gene3D" id="3.40.50.1820">
    <property type="entry name" value="alpha/beta hydrolase"/>
    <property type="match status" value="1"/>
</dbReference>
<sequence>MTVPFAQGMLDVGAGHRLSYAEYGRPDAPAAVVLHGGPGSACQPSMLDWFDLSRQRVVLFDQRGAGKSAPAGCIAGNTTQDLVGDIERLRRFLRISNWLVVGGSWGAMLGLMYCGAHPAAVRGMVLRGVFLPGVQQMDWFFQELRALVPVAWTQLTAGMSPAERQAVLPALARRLLRGTHAEGRDAAERWARYEDAVMAAMMGRAGQPQPGQPSGQPSSPQPKPQPGQPPGPLEKYRLQAHYLEHGCFVTERQLFRAARQAAGPAIFVHGTHDWICPPQNLVRLMRFMPQAQVRWVAAGTHTASDPAIRDALRTAIRDMRAGLGEDCG</sequence>
<organism evidence="15 16">
    <name type="scientific">Pollutimonas bauzanensis</name>
    <dbReference type="NCBI Taxonomy" id="658167"/>
    <lineage>
        <taxon>Bacteria</taxon>
        <taxon>Pseudomonadati</taxon>
        <taxon>Pseudomonadota</taxon>
        <taxon>Betaproteobacteria</taxon>
        <taxon>Burkholderiales</taxon>
        <taxon>Alcaligenaceae</taxon>
        <taxon>Pollutimonas</taxon>
    </lineage>
</organism>
<evidence type="ECO:0000256" key="3">
    <source>
        <dbReference type="ARBA" id="ARBA00010088"/>
    </source>
</evidence>
<dbReference type="EMBL" id="FQXE01000011">
    <property type="protein sequence ID" value="SHI17279.1"/>
    <property type="molecule type" value="Genomic_DNA"/>
</dbReference>
<keyword evidence="9 11" id="KW-0378">Hydrolase</keyword>
<evidence type="ECO:0000259" key="14">
    <source>
        <dbReference type="Pfam" id="PF00561"/>
    </source>
</evidence>
<dbReference type="InterPro" id="IPR002410">
    <property type="entry name" value="Peptidase_S33"/>
</dbReference>
<evidence type="ECO:0000256" key="1">
    <source>
        <dbReference type="ARBA" id="ARBA00001585"/>
    </source>
</evidence>
<evidence type="ECO:0000256" key="5">
    <source>
        <dbReference type="ARBA" id="ARBA00021843"/>
    </source>
</evidence>
<feature type="compositionally biased region" description="Low complexity" evidence="13">
    <location>
        <begin position="206"/>
        <end position="218"/>
    </location>
</feature>
<dbReference type="SUPFAM" id="SSF53474">
    <property type="entry name" value="alpha/beta-Hydrolases"/>
    <property type="match status" value="1"/>
</dbReference>
<evidence type="ECO:0000256" key="8">
    <source>
        <dbReference type="ARBA" id="ARBA00022670"/>
    </source>
</evidence>
<feature type="compositionally biased region" description="Pro residues" evidence="13">
    <location>
        <begin position="219"/>
        <end position="232"/>
    </location>
</feature>
<feature type="active site" description="Nucleophile" evidence="12">
    <location>
        <position position="104"/>
    </location>
</feature>
<dbReference type="AlphaFoldDB" id="A0A1M5YZ54"/>
<gene>
    <name evidence="15" type="ORF">SAMN04488135_111100</name>
</gene>
<evidence type="ECO:0000256" key="6">
    <source>
        <dbReference type="ARBA" id="ARBA00022438"/>
    </source>
</evidence>
<dbReference type="PANTHER" id="PTHR43722">
    <property type="entry name" value="PROLINE IMINOPEPTIDASE"/>
    <property type="match status" value="1"/>
</dbReference>
<accession>A0A1M5YZ54</accession>
<dbReference type="Proteomes" id="UP000184226">
    <property type="component" value="Unassembled WGS sequence"/>
</dbReference>
<dbReference type="STRING" id="658167.SAMN04488135_111100"/>
<comment type="subcellular location">
    <subcellularLocation>
        <location evidence="2 11">Cytoplasm</location>
    </subcellularLocation>
</comment>
<dbReference type="GO" id="GO:0004177">
    <property type="term" value="F:aminopeptidase activity"/>
    <property type="evidence" value="ECO:0007669"/>
    <property type="project" value="UniProtKB-UniRule"/>
</dbReference>
<evidence type="ECO:0000256" key="9">
    <source>
        <dbReference type="ARBA" id="ARBA00022801"/>
    </source>
</evidence>
<dbReference type="InterPro" id="IPR029058">
    <property type="entry name" value="AB_hydrolase_fold"/>
</dbReference>
<feature type="domain" description="AB hydrolase-1" evidence="14">
    <location>
        <begin position="32"/>
        <end position="302"/>
    </location>
</feature>
<feature type="active site" description="Proton donor" evidence="12">
    <location>
        <position position="301"/>
    </location>
</feature>
<name>A0A1M5YZ54_9BURK</name>
<proteinExistence type="inferred from homology"/>
<evidence type="ECO:0000256" key="2">
    <source>
        <dbReference type="ARBA" id="ARBA00004496"/>
    </source>
</evidence>
<evidence type="ECO:0000256" key="10">
    <source>
        <dbReference type="ARBA" id="ARBA00029605"/>
    </source>
</evidence>
<evidence type="ECO:0000313" key="15">
    <source>
        <dbReference type="EMBL" id="SHI17279.1"/>
    </source>
</evidence>
<reference evidence="15 16" key="1">
    <citation type="submission" date="2016-11" db="EMBL/GenBank/DDBJ databases">
        <authorList>
            <person name="Jaros S."/>
            <person name="Januszkiewicz K."/>
            <person name="Wedrychowicz H."/>
        </authorList>
    </citation>
    <scope>NUCLEOTIDE SEQUENCE [LARGE SCALE GENOMIC DNA]</scope>
    <source>
        <strain evidence="15 16">CGMCC 1.10190</strain>
    </source>
</reference>
<feature type="active site" evidence="12">
    <location>
        <position position="273"/>
    </location>
</feature>
<dbReference type="PANTHER" id="PTHR43722:SF1">
    <property type="entry name" value="PROLINE IMINOPEPTIDASE"/>
    <property type="match status" value="1"/>
</dbReference>
<evidence type="ECO:0000256" key="11">
    <source>
        <dbReference type="PIRNR" id="PIRNR006431"/>
    </source>
</evidence>
<comment type="similarity">
    <text evidence="3 11">Belongs to the peptidase S33 family.</text>
</comment>
<dbReference type="GO" id="GO:0006508">
    <property type="term" value="P:proteolysis"/>
    <property type="evidence" value="ECO:0007669"/>
    <property type="project" value="UniProtKB-KW"/>
</dbReference>
<dbReference type="OrthoDB" id="9796770at2"/>
<keyword evidence="6 11" id="KW-0031">Aminopeptidase</keyword>